<dbReference type="STRING" id="292462.AWC05_00815"/>
<organism evidence="1 2">
    <name type="scientific">Mycobacterium florentinum</name>
    <dbReference type="NCBI Taxonomy" id="292462"/>
    <lineage>
        <taxon>Bacteria</taxon>
        <taxon>Bacillati</taxon>
        <taxon>Actinomycetota</taxon>
        <taxon>Actinomycetes</taxon>
        <taxon>Mycobacteriales</taxon>
        <taxon>Mycobacteriaceae</taxon>
        <taxon>Mycobacterium</taxon>
        <taxon>Mycobacterium simiae complex</taxon>
    </lineage>
</organism>
<dbReference type="RefSeq" id="WP_085224433.1">
    <property type="nucleotide sequence ID" value="NZ_AP022576.1"/>
</dbReference>
<protein>
    <submittedName>
        <fullName evidence="1">Uncharacterized protein</fullName>
    </submittedName>
</protein>
<reference evidence="1 2" key="1">
    <citation type="submission" date="2016-01" db="EMBL/GenBank/DDBJ databases">
        <title>The new phylogeny of the genus Mycobacterium.</title>
        <authorList>
            <person name="Tarcisio F."/>
            <person name="Conor M."/>
            <person name="Antonella G."/>
            <person name="Elisabetta G."/>
            <person name="Giulia F.S."/>
            <person name="Sara T."/>
            <person name="Anna F."/>
            <person name="Clotilde B."/>
            <person name="Roberto B."/>
            <person name="Veronica D.S."/>
            <person name="Fabio R."/>
            <person name="Monica P."/>
            <person name="Olivier J."/>
            <person name="Enrico T."/>
            <person name="Nicola S."/>
        </authorList>
    </citation>
    <scope>NUCLEOTIDE SEQUENCE [LARGE SCALE GENOMIC DNA]</scope>
    <source>
        <strain evidence="1 2">DSM 44852</strain>
    </source>
</reference>
<comment type="caution">
    <text evidence="1">The sequence shown here is derived from an EMBL/GenBank/DDBJ whole genome shotgun (WGS) entry which is preliminary data.</text>
</comment>
<gene>
    <name evidence="1" type="ORF">AWC05_00815</name>
</gene>
<dbReference type="EMBL" id="LQOV01000029">
    <property type="protein sequence ID" value="ORV49696.1"/>
    <property type="molecule type" value="Genomic_DNA"/>
</dbReference>
<name>A0A1X1TYP1_MYCFL</name>
<dbReference type="Proteomes" id="UP000193010">
    <property type="component" value="Unassembled WGS sequence"/>
</dbReference>
<sequence length="102" mass="11334">MHGYQELTEEAAFEGLLGRTYPWLPRMELRRASEFLVTHMDKLCLDDSPEFTPELMAQAEEMGLAFAAEFNLSAPNLGTSPSARGLLQRLAVDALHKVGIGR</sequence>
<keyword evidence="2" id="KW-1185">Reference proteome</keyword>
<accession>A0A1X1TYP1</accession>
<dbReference type="AlphaFoldDB" id="A0A1X1TYP1"/>
<evidence type="ECO:0000313" key="2">
    <source>
        <dbReference type="Proteomes" id="UP000193010"/>
    </source>
</evidence>
<evidence type="ECO:0000313" key="1">
    <source>
        <dbReference type="EMBL" id="ORV49696.1"/>
    </source>
</evidence>
<proteinExistence type="predicted"/>